<dbReference type="Pfam" id="PF07963">
    <property type="entry name" value="N_methyl"/>
    <property type="match status" value="1"/>
</dbReference>
<dbReference type="Proteomes" id="UP000007969">
    <property type="component" value="Chromosome"/>
</dbReference>
<dbReference type="PANTHER" id="PTHR30093:SF44">
    <property type="entry name" value="TYPE II SECRETION SYSTEM CORE PROTEIN G"/>
    <property type="match status" value="1"/>
</dbReference>
<dbReference type="HOGENOM" id="CLU_091705_8_0_9"/>
<evidence type="ECO:0000256" key="1">
    <source>
        <dbReference type="ARBA" id="ARBA00004167"/>
    </source>
</evidence>
<dbReference type="InterPro" id="IPR012902">
    <property type="entry name" value="N_methyl_site"/>
</dbReference>
<accession>B9E0Y1</accession>
<evidence type="ECO:0000256" key="4">
    <source>
        <dbReference type="ARBA" id="ARBA00022989"/>
    </source>
</evidence>
<dbReference type="PANTHER" id="PTHR30093">
    <property type="entry name" value="GENERAL SECRETION PATHWAY PROTEIN G"/>
    <property type="match status" value="1"/>
</dbReference>
<keyword evidence="3 6" id="KW-0812">Transmembrane</keyword>
<dbReference type="Gene3D" id="3.30.700.10">
    <property type="entry name" value="Glycoprotein, Type 4 Pilin"/>
    <property type="match status" value="1"/>
</dbReference>
<dbReference type="EMBL" id="AP009049">
    <property type="protein sequence ID" value="BAH06156.1"/>
    <property type="molecule type" value="Genomic_DNA"/>
</dbReference>
<name>B9E0Y1_CLOK1</name>
<evidence type="ECO:0000256" key="5">
    <source>
        <dbReference type="ARBA" id="ARBA00023136"/>
    </source>
</evidence>
<evidence type="ECO:0000313" key="8">
    <source>
        <dbReference type="Proteomes" id="UP000007969"/>
    </source>
</evidence>
<feature type="transmembrane region" description="Helical" evidence="6">
    <location>
        <begin position="21"/>
        <end position="44"/>
    </location>
</feature>
<dbReference type="AlphaFoldDB" id="B9E0Y1"/>
<evidence type="ECO:0000313" key="7">
    <source>
        <dbReference type="EMBL" id="BAH06156.1"/>
    </source>
</evidence>
<gene>
    <name evidence="7" type="ordered locus">CKR_1105</name>
</gene>
<dbReference type="NCBIfam" id="TIGR02532">
    <property type="entry name" value="IV_pilin_GFxxxE"/>
    <property type="match status" value="1"/>
</dbReference>
<evidence type="ECO:0000256" key="3">
    <source>
        <dbReference type="ARBA" id="ARBA00022692"/>
    </source>
</evidence>
<keyword evidence="4 6" id="KW-1133">Transmembrane helix</keyword>
<protein>
    <recommendedName>
        <fullName evidence="9">Prepilin-type N-terminal cleavage/methylation domain-containing protein</fullName>
    </recommendedName>
</protein>
<reference evidence="8" key="1">
    <citation type="submission" date="2005-09" db="EMBL/GenBank/DDBJ databases">
        <title>Complete genome sequence of Clostridium kluyveri and comparative genomics of Clostridia species.</title>
        <authorList>
            <person name="Inui M."/>
            <person name="Nonaka H."/>
            <person name="Shinoda Y."/>
            <person name="Ikenaga Y."/>
            <person name="Abe M."/>
            <person name="Naito K."/>
            <person name="Vertes A.A."/>
            <person name="Yukawa H."/>
        </authorList>
    </citation>
    <scope>NUCLEOTIDE SEQUENCE [LARGE SCALE GENOMIC DNA]</scope>
    <source>
        <strain evidence="8">NBRC 12016</strain>
    </source>
</reference>
<dbReference type="KEGG" id="ckr:CKR_1105"/>
<evidence type="ECO:0000256" key="2">
    <source>
        <dbReference type="ARBA" id="ARBA00022481"/>
    </source>
</evidence>
<keyword evidence="2" id="KW-0488">Methylation</keyword>
<evidence type="ECO:0000256" key="6">
    <source>
        <dbReference type="SAM" id="Phobius"/>
    </source>
</evidence>
<comment type="subcellular location">
    <subcellularLocation>
        <location evidence="1">Membrane</location>
        <topology evidence="1">Single-pass membrane protein</topology>
    </subcellularLocation>
</comment>
<proteinExistence type="predicted"/>
<dbReference type="GO" id="GO:0016020">
    <property type="term" value="C:membrane"/>
    <property type="evidence" value="ECO:0007669"/>
    <property type="project" value="UniProtKB-SubCell"/>
</dbReference>
<dbReference type="PROSITE" id="PS00409">
    <property type="entry name" value="PROKAR_NTER_METHYL"/>
    <property type="match status" value="1"/>
</dbReference>
<dbReference type="SUPFAM" id="SSF54523">
    <property type="entry name" value="Pili subunits"/>
    <property type="match status" value="1"/>
</dbReference>
<organism evidence="7 8">
    <name type="scientific">Clostridium kluyveri (strain NBRC 12016)</name>
    <dbReference type="NCBI Taxonomy" id="583346"/>
    <lineage>
        <taxon>Bacteria</taxon>
        <taxon>Bacillati</taxon>
        <taxon>Bacillota</taxon>
        <taxon>Clostridia</taxon>
        <taxon>Eubacteriales</taxon>
        <taxon>Clostridiaceae</taxon>
        <taxon>Clostridium</taxon>
    </lineage>
</organism>
<keyword evidence="5 6" id="KW-0472">Membrane</keyword>
<evidence type="ECO:0008006" key="9">
    <source>
        <dbReference type="Google" id="ProtNLM"/>
    </source>
</evidence>
<dbReference type="InterPro" id="IPR045584">
    <property type="entry name" value="Pilin-like"/>
</dbReference>
<sequence>MIKKERRWNMRRTKVFKNWKREGFTLIELMLVVAIILILLGFLIPKFSSYQNKVKTTKAINTAKQIHTAAMASYGDNEGNFNEEDVKSYVSELTSAENLQIQENSSNTQFITVNYKSHENTYTLEIDAKGNSCIVKQGEKQIYPK</sequence>